<dbReference type="Pfam" id="PF00589">
    <property type="entry name" value="Phage_integrase"/>
    <property type="match status" value="1"/>
</dbReference>
<evidence type="ECO:0000259" key="4">
    <source>
        <dbReference type="PROSITE" id="PS51898"/>
    </source>
</evidence>
<accession>A0ABT9P259</accession>
<dbReference type="Gene3D" id="1.10.150.130">
    <property type="match status" value="1"/>
</dbReference>
<name>A0ABT9P259_9ACTN</name>
<dbReference type="InterPro" id="IPR011010">
    <property type="entry name" value="DNA_brk_join_enz"/>
</dbReference>
<dbReference type="PANTHER" id="PTHR30349">
    <property type="entry name" value="PHAGE INTEGRASE-RELATED"/>
    <property type="match status" value="1"/>
</dbReference>
<dbReference type="InterPro" id="IPR002104">
    <property type="entry name" value="Integrase_catalytic"/>
</dbReference>
<reference evidence="6 7" key="1">
    <citation type="submission" date="2023-07" db="EMBL/GenBank/DDBJ databases">
        <title>Sequencing the genomes of 1000 actinobacteria strains.</title>
        <authorList>
            <person name="Klenk H.-P."/>
        </authorList>
    </citation>
    <scope>NUCLEOTIDE SEQUENCE [LARGE SCALE GENOMIC DNA]</scope>
    <source>
        <strain evidence="6 7">DSM 44388</strain>
    </source>
</reference>
<evidence type="ECO:0000256" key="2">
    <source>
        <dbReference type="ARBA" id="ARBA00023172"/>
    </source>
</evidence>
<gene>
    <name evidence="6" type="ORF">J2S57_002511</name>
</gene>
<protein>
    <submittedName>
        <fullName evidence="6">Integrase</fullName>
    </submittedName>
</protein>
<evidence type="ECO:0000256" key="1">
    <source>
        <dbReference type="ARBA" id="ARBA00023125"/>
    </source>
</evidence>
<keyword evidence="2" id="KW-0233">DNA recombination</keyword>
<evidence type="ECO:0000259" key="5">
    <source>
        <dbReference type="PROSITE" id="PS51900"/>
    </source>
</evidence>
<dbReference type="PROSITE" id="PS51900">
    <property type="entry name" value="CB"/>
    <property type="match status" value="1"/>
</dbReference>
<dbReference type="CDD" id="cd01189">
    <property type="entry name" value="INT_ICEBs1_C_like"/>
    <property type="match status" value="1"/>
</dbReference>
<dbReference type="InterPro" id="IPR010998">
    <property type="entry name" value="Integrase_recombinase_N"/>
</dbReference>
<evidence type="ECO:0000313" key="6">
    <source>
        <dbReference type="EMBL" id="MDP9826762.1"/>
    </source>
</evidence>
<organism evidence="6 7">
    <name type="scientific">Kineosporia succinea</name>
    <dbReference type="NCBI Taxonomy" id="84632"/>
    <lineage>
        <taxon>Bacteria</taxon>
        <taxon>Bacillati</taxon>
        <taxon>Actinomycetota</taxon>
        <taxon>Actinomycetes</taxon>
        <taxon>Kineosporiales</taxon>
        <taxon>Kineosporiaceae</taxon>
        <taxon>Kineosporia</taxon>
    </lineage>
</organism>
<dbReference type="Pfam" id="PF14657">
    <property type="entry name" value="Arm-DNA-bind_4"/>
    <property type="match status" value="1"/>
</dbReference>
<dbReference type="Gene3D" id="1.10.443.10">
    <property type="entry name" value="Intergrase catalytic core"/>
    <property type="match status" value="1"/>
</dbReference>
<dbReference type="InterPro" id="IPR028259">
    <property type="entry name" value="AP2-like_int_N"/>
</dbReference>
<dbReference type="InterPro" id="IPR013762">
    <property type="entry name" value="Integrase-like_cat_sf"/>
</dbReference>
<dbReference type="InterPro" id="IPR050090">
    <property type="entry name" value="Tyrosine_recombinase_XerCD"/>
</dbReference>
<dbReference type="RefSeq" id="WP_307241917.1">
    <property type="nucleotide sequence ID" value="NZ_JAUSQZ010000001.1"/>
</dbReference>
<feature type="domain" description="Tyr recombinase" evidence="4">
    <location>
        <begin position="205"/>
        <end position="420"/>
    </location>
</feature>
<dbReference type="PROSITE" id="PS51898">
    <property type="entry name" value="TYR_RECOMBINASE"/>
    <property type="match status" value="1"/>
</dbReference>
<sequence length="436" mass="48808">MRGSVSKRCQCRTADGRRVKNCRKQHGSWSYTVDAGTDSTTGKRRQITRSGFRTKDFAEEALTAELTKLNTGTWTDDQRMTLGKWLDQWLAEMVAGGRSVNTIKNYRGHVRDAWKPYLGNVLLRDLRRSQIESVLAALSAPIDGDRPAGNVGRRVEKRSSATIDGYRRTLRAALSAAQRRELIAVNPAMGQMDSISTASEIDDDDEPVVWQPAETARFLEHMFDDRLSALYELAAYAGLRRAELCGLRWSDIDPDGAGLRVRQTIVSVTRKQITPQQAACPACAAEHVGRLFKAPKSRKGRRWVPLASPAQEALQRHGERQNAEKDFMGSDYQDHDLVFCRPDGVPLRPDRVTVEFERQARACDLPSVRLHDTRHGACSLMLAGGVPIEIVQLILGHSSPQVTRQVYAHLIRGEAAQQVNEAAKLLTRHRPDRRTL</sequence>
<feature type="domain" description="Core-binding (CB)" evidence="5">
    <location>
        <begin position="80"/>
        <end position="178"/>
    </location>
</feature>
<evidence type="ECO:0000313" key="7">
    <source>
        <dbReference type="Proteomes" id="UP001235712"/>
    </source>
</evidence>
<keyword evidence="7" id="KW-1185">Reference proteome</keyword>
<dbReference type="Proteomes" id="UP001235712">
    <property type="component" value="Unassembled WGS sequence"/>
</dbReference>
<dbReference type="PANTHER" id="PTHR30349:SF91">
    <property type="entry name" value="INTA PROTEIN"/>
    <property type="match status" value="1"/>
</dbReference>
<dbReference type="InterPro" id="IPR044068">
    <property type="entry name" value="CB"/>
</dbReference>
<keyword evidence="1 3" id="KW-0238">DNA-binding</keyword>
<dbReference type="EMBL" id="JAUSQZ010000001">
    <property type="protein sequence ID" value="MDP9826762.1"/>
    <property type="molecule type" value="Genomic_DNA"/>
</dbReference>
<dbReference type="SUPFAM" id="SSF56349">
    <property type="entry name" value="DNA breaking-rejoining enzymes"/>
    <property type="match status" value="1"/>
</dbReference>
<proteinExistence type="predicted"/>
<evidence type="ECO:0000256" key="3">
    <source>
        <dbReference type="PROSITE-ProRule" id="PRU01248"/>
    </source>
</evidence>
<comment type="caution">
    <text evidence="6">The sequence shown here is derived from an EMBL/GenBank/DDBJ whole genome shotgun (WGS) entry which is preliminary data.</text>
</comment>